<accession>G3MAQ6</accession>
<dbReference type="RefSeq" id="YP_009015818.1">
    <property type="nucleotide sequence ID" value="NC_023719.1"/>
</dbReference>
<proteinExistence type="predicted"/>
<evidence type="ECO:0000313" key="1">
    <source>
        <dbReference type="EMBL" id="AEO93773.1"/>
    </source>
</evidence>
<gene>
    <name evidence="1" type="primary">515</name>
    <name evidence="1" type="ORF">G_515</name>
</gene>
<sequence>MMEGIERVSGGYLVNGVSVSIYSAEWDHTMDRVKQFEKKYPDKEEFEKKMITRLKRIKNLDKIYYTIAVLVERGHNEVAEMYDSRLVLETLTFDFD</sequence>
<dbReference type="GeneID" id="18563729"/>
<evidence type="ECO:0000313" key="2">
    <source>
        <dbReference type="Proteomes" id="UP000009273"/>
    </source>
</evidence>
<name>G3MAQ6_9CAUD</name>
<dbReference type="EMBL" id="JN638751">
    <property type="protein sequence ID" value="AEO93773.1"/>
    <property type="molecule type" value="Genomic_DNA"/>
</dbReference>
<reference evidence="1 2" key="1">
    <citation type="submission" date="2011-09" db="EMBL/GenBank/DDBJ databases">
        <authorList>
            <person name="Pope W.H."/>
            <person name="Pedulla M.L."/>
            <person name="Ford M.E."/>
            <person name="Peebles C.L."/>
            <person name="Hatfull G.H."/>
            <person name="Hendrix R.W."/>
        </authorList>
    </citation>
    <scope>NUCLEOTIDE SEQUENCE [LARGE SCALE GENOMIC DNA]</scope>
    <source>
        <strain evidence="1">G</strain>
    </source>
</reference>
<dbReference type="Proteomes" id="UP000009273">
    <property type="component" value="Segment"/>
</dbReference>
<keyword evidence="2" id="KW-1185">Reference proteome</keyword>
<protein>
    <submittedName>
        <fullName evidence="1">Gp515</fullName>
    </submittedName>
</protein>
<organism evidence="1 2">
    <name type="scientific">Bacillus phage G</name>
    <dbReference type="NCBI Taxonomy" id="2884420"/>
    <lineage>
        <taxon>Viruses</taxon>
        <taxon>Duplodnaviria</taxon>
        <taxon>Heunggongvirae</taxon>
        <taxon>Uroviricota</taxon>
        <taxon>Caudoviricetes</taxon>
        <taxon>Donellivirus</taxon>
        <taxon>Donellivirus gee</taxon>
    </lineage>
</organism>
<dbReference type="KEGG" id="vg:18563729"/>